<sequence>MLTQKPKTRHTSNNSAANQKPDEKAALQVYLAVAAAAALQLKRQREKQEAKAGNGRRHHGSAAHGANGGDVNDAGGNGNGKGRRPRDRSVRGESQSTTSQPNKDGAASNRNNKVMARSLGPPSPLSQTASKDVRSTAQVLATIPVGLENAAVAHSDRLDPEVHIVQEILDLERRQLALSWDATAADKRWQGLWADISDTTSSIVSQDMRHADKARAHLSRDSLRGQALLAGLRAQRQERRREAETRRRPTASAWLGATARAWALEVWCMLPFAGALEGHARWRALEALADAVYGLVEESLLDRPETVEMLDTRGVVMAEDVREQLCSIDKAMTRAVSGWEKAREAAATAWEIQREEGVTRCSLTKSQEAFISHPSH</sequence>
<proteinExistence type="predicted"/>
<accession>A0AA37GSL9</accession>
<evidence type="ECO:0000313" key="2">
    <source>
        <dbReference type="EMBL" id="GJC86227.1"/>
    </source>
</evidence>
<feature type="compositionally biased region" description="Polar residues" evidence="1">
    <location>
        <begin position="92"/>
        <end position="112"/>
    </location>
</feature>
<dbReference type="EMBL" id="BPPX01000021">
    <property type="protein sequence ID" value="GJC86227.1"/>
    <property type="molecule type" value="Genomic_DNA"/>
</dbReference>
<feature type="compositionally biased region" description="Basic residues" evidence="1">
    <location>
        <begin position="1"/>
        <end position="10"/>
    </location>
</feature>
<feature type="region of interest" description="Disordered" evidence="1">
    <location>
        <begin position="41"/>
        <end position="133"/>
    </location>
</feature>
<reference evidence="2 3" key="1">
    <citation type="submission" date="2021-07" db="EMBL/GenBank/DDBJ databases">
        <title>Genome data of Colletotrichum spaethianum.</title>
        <authorList>
            <person name="Utami Y.D."/>
            <person name="Hiruma K."/>
        </authorList>
    </citation>
    <scope>NUCLEOTIDE SEQUENCE [LARGE SCALE GENOMIC DNA]</scope>
    <source>
        <strain evidence="2 3">MAFF 242679</strain>
    </source>
</reference>
<dbReference type="Proteomes" id="UP001055172">
    <property type="component" value="Unassembled WGS sequence"/>
</dbReference>
<feature type="region of interest" description="Disordered" evidence="1">
    <location>
        <begin position="1"/>
        <end position="22"/>
    </location>
</feature>
<dbReference type="AlphaFoldDB" id="A0AA37GSL9"/>
<evidence type="ECO:0000256" key="1">
    <source>
        <dbReference type="SAM" id="MobiDB-lite"/>
    </source>
</evidence>
<protein>
    <submittedName>
        <fullName evidence="2">Uncharacterized protein</fullName>
    </submittedName>
</protein>
<gene>
    <name evidence="2" type="ORF">ColLi_09065</name>
</gene>
<feature type="compositionally biased region" description="Low complexity" evidence="1">
    <location>
        <begin position="62"/>
        <end position="74"/>
    </location>
</feature>
<name>A0AA37GSL9_9PEZI</name>
<evidence type="ECO:0000313" key="3">
    <source>
        <dbReference type="Proteomes" id="UP001055172"/>
    </source>
</evidence>
<keyword evidence="3" id="KW-1185">Reference proteome</keyword>
<comment type="caution">
    <text evidence="2">The sequence shown here is derived from an EMBL/GenBank/DDBJ whole genome shotgun (WGS) entry which is preliminary data.</text>
</comment>
<organism evidence="2 3">
    <name type="scientific">Colletotrichum liriopes</name>
    <dbReference type="NCBI Taxonomy" id="708192"/>
    <lineage>
        <taxon>Eukaryota</taxon>
        <taxon>Fungi</taxon>
        <taxon>Dikarya</taxon>
        <taxon>Ascomycota</taxon>
        <taxon>Pezizomycotina</taxon>
        <taxon>Sordariomycetes</taxon>
        <taxon>Hypocreomycetidae</taxon>
        <taxon>Glomerellales</taxon>
        <taxon>Glomerellaceae</taxon>
        <taxon>Colletotrichum</taxon>
        <taxon>Colletotrichum spaethianum species complex</taxon>
    </lineage>
</organism>